<sequence>MLGPPNHGSEVATKKKDQWWYEMATGPAGQQLGTETDSTPNQLKSIPLEIGIVAGTESLDPWFTDDLPKPNDGKVSVESAKLAEMKDFITVPHSHTFMANADVVTSQIKSFLQQGHFNHDP</sequence>
<dbReference type="Proteomes" id="UP000307541">
    <property type="component" value="Unassembled WGS sequence"/>
</dbReference>
<proteinExistence type="predicted"/>
<dbReference type="Gene3D" id="3.40.50.1820">
    <property type="entry name" value="alpha/beta hydrolase"/>
    <property type="match status" value="1"/>
</dbReference>
<comment type="caution">
    <text evidence="1">The sequence shown here is derived from an EMBL/GenBank/DDBJ whole genome shotgun (WGS) entry which is preliminary data.</text>
</comment>
<name>A0A4T2A564_9PSED</name>
<gene>
    <name evidence="1" type="ORF">D8779_09855</name>
</gene>
<keyword evidence="2" id="KW-1185">Reference proteome</keyword>
<evidence type="ECO:0008006" key="3">
    <source>
        <dbReference type="Google" id="ProtNLM"/>
    </source>
</evidence>
<dbReference type="AlphaFoldDB" id="A0A4T2A564"/>
<protein>
    <recommendedName>
        <fullName evidence="3">Alpha/beta hydrolase</fullName>
    </recommendedName>
</protein>
<accession>A0A4T2A564</accession>
<evidence type="ECO:0000313" key="2">
    <source>
        <dbReference type="Proteomes" id="UP000307541"/>
    </source>
</evidence>
<dbReference type="PANTHER" id="PTHR37946">
    <property type="entry name" value="SLL1969 PROTEIN"/>
    <property type="match status" value="1"/>
</dbReference>
<organism evidence="1 2">
    <name type="scientific">Pseudomonas leptonychotis</name>
    <dbReference type="NCBI Taxonomy" id="2448482"/>
    <lineage>
        <taxon>Bacteria</taxon>
        <taxon>Pseudomonadati</taxon>
        <taxon>Pseudomonadota</taxon>
        <taxon>Gammaproteobacteria</taxon>
        <taxon>Pseudomonadales</taxon>
        <taxon>Pseudomonadaceae</taxon>
        <taxon>Pseudomonas</taxon>
    </lineage>
</organism>
<dbReference type="InterPro" id="IPR029058">
    <property type="entry name" value="AB_hydrolase_fold"/>
</dbReference>
<reference evidence="1 2" key="1">
    <citation type="submission" date="2018-10" db="EMBL/GenBank/DDBJ databases">
        <title>Pseudomonas leptonychotis sp. nov., isolated from Weddell seals in Antarctica.</title>
        <authorList>
            <person name="Novakova D."/>
            <person name="Svec P."/>
            <person name="Kralova S."/>
            <person name="Kristofova L."/>
            <person name="Zeman M."/>
            <person name="Pantucek R."/>
            <person name="Maslanova I."/>
            <person name="Sedlacek I."/>
        </authorList>
    </citation>
    <scope>NUCLEOTIDE SEQUENCE [LARGE SCALE GENOMIC DNA]</scope>
    <source>
        <strain evidence="1 2">CCM 8849</strain>
    </source>
</reference>
<dbReference type="EMBL" id="RFLV01000001">
    <property type="protein sequence ID" value="TIH10958.1"/>
    <property type="molecule type" value="Genomic_DNA"/>
</dbReference>
<evidence type="ECO:0000313" key="1">
    <source>
        <dbReference type="EMBL" id="TIH10958.1"/>
    </source>
</evidence>
<dbReference type="PANTHER" id="PTHR37946:SF1">
    <property type="entry name" value="SLL1969 PROTEIN"/>
    <property type="match status" value="1"/>
</dbReference>